<protein>
    <submittedName>
        <fullName evidence="1">Uncharacterized protein</fullName>
    </submittedName>
</protein>
<dbReference type="EMBL" id="CM042051">
    <property type="protein sequence ID" value="KAI3729621.1"/>
    <property type="molecule type" value="Genomic_DNA"/>
</dbReference>
<keyword evidence="2" id="KW-1185">Reference proteome</keyword>
<organism evidence="1 2">
    <name type="scientific">Arctium lappa</name>
    <name type="common">Greater burdock</name>
    <name type="synonym">Lappa major</name>
    <dbReference type="NCBI Taxonomy" id="4217"/>
    <lineage>
        <taxon>Eukaryota</taxon>
        <taxon>Viridiplantae</taxon>
        <taxon>Streptophyta</taxon>
        <taxon>Embryophyta</taxon>
        <taxon>Tracheophyta</taxon>
        <taxon>Spermatophyta</taxon>
        <taxon>Magnoliopsida</taxon>
        <taxon>eudicotyledons</taxon>
        <taxon>Gunneridae</taxon>
        <taxon>Pentapetalae</taxon>
        <taxon>asterids</taxon>
        <taxon>campanulids</taxon>
        <taxon>Asterales</taxon>
        <taxon>Asteraceae</taxon>
        <taxon>Carduoideae</taxon>
        <taxon>Cardueae</taxon>
        <taxon>Arctiinae</taxon>
        <taxon>Arctium</taxon>
    </lineage>
</organism>
<reference evidence="1 2" key="2">
    <citation type="journal article" date="2022" name="Mol. Ecol. Resour.">
        <title>The genomes of chicory, endive, great burdock and yacon provide insights into Asteraceae paleo-polyploidization history and plant inulin production.</title>
        <authorList>
            <person name="Fan W."/>
            <person name="Wang S."/>
            <person name="Wang H."/>
            <person name="Wang A."/>
            <person name="Jiang F."/>
            <person name="Liu H."/>
            <person name="Zhao H."/>
            <person name="Xu D."/>
            <person name="Zhang Y."/>
        </authorList>
    </citation>
    <scope>NUCLEOTIDE SEQUENCE [LARGE SCALE GENOMIC DNA]</scope>
    <source>
        <strain evidence="2">cv. Niubang</strain>
    </source>
</reference>
<sequence length="155" mass="17727">MQFSLRSCILSLFSLIFIFLLNWVNYNSLEVLSYTLDNLQISGEDLVSKANGMVDDHVMDNVIDNEEEFDEELDVEKDIEVKKKYADCKVGVGHNRKESVGRQYTRSYCDVVKGIEKENPPLDEVIGAWQAREGLKKGLRRWLIGHVKSPDDKSG</sequence>
<accession>A0ACB9C5Q4</accession>
<comment type="caution">
    <text evidence="1">The sequence shown here is derived from an EMBL/GenBank/DDBJ whole genome shotgun (WGS) entry which is preliminary data.</text>
</comment>
<name>A0ACB9C5Q4_ARCLA</name>
<evidence type="ECO:0000313" key="1">
    <source>
        <dbReference type="EMBL" id="KAI3729621.1"/>
    </source>
</evidence>
<reference evidence="2" key="1">
    <citation type="journal article" date="2022" name="Mol. Ecol. Resour.">
        <title>The genomes of chicory, endive, great burdock and yacon provide insights into Asteraceae palaeo-polyploidization history and plant inulin production.</title>
        <authorList>
            <person name="Fan W."/>
            <person name="Wang S."/>
            <person name="Wang H."/>
            <person name="Wang A."/>
            <person name="Jiang F."/>
            <person name="Liu H."/>
            <person name="Zhao H."/>
            <person name="Xu D."/>
            <person name="Zhang Y."/>
        </authorList>
    </citation>
    <scope>NUCLEOTIDE SEQUENCE [LARGE SCALE GENOMIC DNA]</scope>
    <source>
        <strain evidence="2">cv. Niubang</strain>
    </source>
</reference>
<evidence type="ECO:0000313" key="2">
    <source>
        <dbReference type="Proteomes" id="UP001055879"/>
    </source>
</evidence>
<dbReference type="Proteomes" id="UP001055879">
    <property type="component" value="Linkage Group LG05"/>
</dbReference>
<gene>
    <name evidence="1" type="ORF">L6452_18282</name>
</gene>
<proteinExistence type="predicted"/>